<feature type="non-terminal residue" evidence="2">
    <location>
        <position position="1"/>
    </location>
</feature>
<dbReference type="STRING" id="452589.G9P3N2"/>
<dbReference type="OMA" id="MIPCIFD"/>
<protein>
    <submittedName>
        <fullName evidence="2">Uncharacterized protein</fullName>
    </submittedName>
</protein>
<proteinExistence type="predicted"/>
<organism evidence="2 3">
    <name type="scientific">Hypocrea atroviridis (strain ATCC 20476 / IMI 206040)</name>
    <name type="common">Trichoderma atroviride</name>
    <dbReference type="NCBI Taxonomy" id="452589"/>
    <lineage>
        <taxon>Eukaryota</taxon>
        <taxon>Fungi</taxon>
        <taxon>Dikarya</taxon>
        <taxon>Ascomycota</taxon>
        <taxon>Pezizomycotina</taxon>
        <taxon>Sordariomycetes</taxon>
        <taxon>Hypocreomycetidae</taxon>
        <taxon>Hypocreales</taxon>
        <taxon>Hypocreaceae</taxon>
        <taxon>Trichoderma</taxon>
    </lineage>
</organism>
<evidence type="ECO:0000256" key="1">
    <source>
        <dbReference type="ARBA" id="ARBA00023242"/>
    </source>
</evidence>
<dbReference type="eggNOG" id="ENOG502SM8S">
    <property type="taxonomic scope" value="Eukaryota"/>
</dbReference>
<keyword evidence="1" id="KW-0539">Nucleus</keyword>
<dbReference type="EMBL" id="ABDG02000026">
    <property type="protein sequence ID" value="EHK42989.1"/>
    <property type="molecule type" value="Genomic_DNA"/>
</dbReference>
<evidence type="ECO:0000313" key="3">
    <source>
        <dbReference type="Proteomes" id="UP000005426"/>
    </source>
</evidence>
<comment type="caution">
    <text evidence="2">The sequence shown here is derived from an EMBL/GenBank/DDBJ whole genome shotgun (WGS) entry which is preliminary data.</text>
</comment>
<dbReference type="InterPro" id="IPR021858">
    <property type="entry name" value="Fun_TF"/>
</dbReference>
<name>G9P3N2_HYPAI</name>
<keyword evidence="3" id="KW-1185">Reference proteome</keyword>
<gene>
    <name evidence="2" type="ORF">TRIATDRAFT_163683</name>
</gene>
<reference evidence="2 3" key="1">
    <citation type="journal article" date="2011" name="Genome Biol.">
        <title>Comparative genome sequence analysis underscores mycoparasitism as the ancestral life style of Trichoderma.</title>
        <authorList>
            <person name="Kubicek C.P."/>
            <person name="Herrera-Estrella A."/>
            <person name="Seidl-Seiboth V."/>
            <person name="Martinez D.A."/>
            <person name="Druzhinina I.S."/>
            <person name="Thon M."/>
            <person name="Zeilinger S."/>
            <person name="Casas-Flores S."/>
            <person name="Horwitz B.A."/>
            <person name="Mukherjee P.K."/>
            <person name="Mukherjee M."/>
            <person name="Kredics L."/>
            <person name="Alcaraz L.D."/>
            <person name="Aerts A."/>
            <person name="Antal Z."/>
            <person name="Atanasova L."/>
            <person name="Cervantes-Badillo M.G."/>
            <person name="Challacombe J."/>
            <person name="Chertkov O."/>
            <person name="McCluskey K."/>
            <person name="Coulpier F."/>
            <person name="Deshpande N."/>
            <person name="von Doehren H."/>
            <person name="Ebbole D.J."/>
            <person name="Esquivel-Naranjo E.U."/>
            <person name="Fekete E."/>
            <person name="Flipphi M."/>
            <person name="Glaser F."/>
            <person name="Gomez-Rodriguez E.Y."/>
            <person name="Gruber S."/>
            <person name="Han C."/>
            <person name="Henrissat B."/>
            <person name="Hermosa R."/>
            <person name="Hernandez-Onate M."/>
            <person name="Karaffa L."/>
            <person name="Kosti I."/>
            <person name="Le Crom S."/>
            <person name="Lindquist E."/>
            <person name="Lucas S."/>
            <person name="Luebeck M."/>
            <person name="Luebeck P.S."/>
            <person name="Margeot A."/>
            <person name="Metz B."/>
            <person name="Misra M."/>
            <person name="Nevalainen H."/>
            <person name="Omann M."/>
            <person name="Packer N."/>
            <person name="Perrone G."/>
            <person name="Uresti-Rivera E.E."/>
            <person name="Salamov A."/>
            <person name="Schmoll M."/>
            <person name="Seiboth B."/>
            <person name="Shapiro H."/>
            <person name="Sukno S."/>
            <person name="Tamayo-Ramos J.A."/>
            <person name="Tisch D."/>
            <person name="Wiest A."/>
            <person name="Wilkinson H.H."/>
            <person name="Zhang M."/>
            <person name="Coutinho P.M."/>
            <person name="Kenerley C.M."/>
            <person name="Monte E."/>
            <person name="Baker S.E."/>
            <person name="Grigoriev I.V."/>
        </authorList>
    </citation>
    <scope>NUCLEOTIDE SEQUENCE [LARGE SCALE GENOMIC DNA]</scope>
    <source>
        <strain evidence="3">ATCC 20476 / IMI 206040</strain>
    </source>
</reference>
<feature type="non-terminal residue" evidence="2">
    <location>
        <position position="383"/>
    </location>
</feature>
<dbReference type="Proteomes" id="UP000005426">
    <property type="component" value="Unassembled WGS sequence"/>
</dbReference>
<dbReference type="Pfam" id="PF11951">
    <property type="entry name" value="Fungal_trans_2"/>
    <property type="match status" value="1"/>
</dbReference>
<dbReference type="AlphaFoldDB" id="G9P3N2"/>
<evidence type="ECO:0000313" key="2">
    <source>
        <dbReference type="EMBL" id="EHK42989.1"/>
    </source>
</evidence>
<dbReference type="HOGENOM" id="CLU_023417_2_1_1"/>
<accession>G9P3N2</accession>
<sequence>LPLLLLPSCDYTASDTLFYYEKRPANCGVADLPDINPVNPKLVRLGYANPLVLQLIIAQRSNHREVSSAILPTGESAERFLRDAIAPFGPKIDRYLAGGEDEMPSLFMASIVVALVERARLDTLSQAYDHPTAAKAILNNLHTLSSEEIFDSMPDYLIEYYMHTVSLACVAANPITATGFPFISASQLAIVDGLVVEDYIGKLSGTWLDIMATIPHIFRLGAIMYRRKLGTSTFEDTPGEFLDFADIEDRLQASALIEDGRKRVDTWQKVALLFKIAATCYLWSLLDEPLLHNPDKLHRVFMKQIITQADELLPTITLDSDFNLALCWPMLILGCLTKDKGTEEFIEQRLIDIADQSAVGNCLETLFVLKHVWSLPMSERSPW</sequence>
<dbReference type="OrthoDB" id="1919336at2759"/>